<keyword evidence="3" id="KW-1185">Reference proteome</keyword>
<dbReference type="GO" id="GO:0003700">
    <property type="term" value="F:DNA-binding transcription factor activity"/>
    <property type="evidence" value="ECO:0007669"/>
    <property type="project" value="TreeGrafter"/>
</dbReference>
<dbReference type="SUPFAM" id="SSF46785">
    <property type="entry name" value="Winged helix' DNA-binding domain"/>
    <property type="match status" value="1"/>
</dbReference>
<dbReference type="Proteomes" id="UP000032809">
    <property type="component" value="Chromosome I"/>
</dbReference>
<accession>A0A0C7P358</accession>
<dbReference type="InterPro" id="IPR036390">
    <property type="entry name" value="WH_DNA-bd_sf"/>
</dbReference>
<gene>
    <name evidence="2" type="ORF">DTL3_1446</name>
</gene>
<dbReference type="PROSITE" id="PS51197">
    <property type="entry name" value="HTH_RRF2_2"/>
    <property type="match status" value="1"/>
</dbReference>
<evidence type="ECO:0000313" key="3">
    <source>
        <dbReference type="Proteomes" id="UP000032809"/>
    </source>
</evidence>
<dbReference type="PROSITE" id="PS01332">
    <property type="entry name" value="HTH_RRF2_1"/>
    <property type="match status" value="1"/>
</dbReference>
<dbReference type="HOGENOM" id="CLU_107144_1_1_0"/>
<organism evidence="2 3">
    <name type="scientific">Defluviitoga tunisiensis</name>
    <dbReference type="NCBI Taxonomy" id="1006576"/>
    <lineage>
        <taxon>Bacteria</taxon>
        <taxon>Thermotogati</taxon>
        <taxon>Thermotogota</taxon>
        <taxon>Thermotogae</taxon>
        <taxon>Petrotogales</taxon>
        <taxon>Petrotogaceae</taxon>
        <taxon>Defluviitoga</taxon>
    </lineage>
</organism>
<proteinExistence type="predicted"/>
<dbReference type="NCBIfam" id="TIGR00738">
    <property type="entry name" value="rrf2_super"/>
    <property type="match status" value="1"/>
</dbReference>
<dbReference type="KEGG" id="dtn:DTL3_1446"/>
<dbReference type="InterPro" id="IPR030489">
    <property type="entry name" value="TR_Rrf2-type_CS"/>
</dbReference>
<evidence type="ECO:0000256" key="1">
    <source>
        <dbReference type="ARBA" id="ARBA00023125"/>
    </source>
</evidence>
<dbReference type="AlphaFoldDB" id="A0A0C7P358"/>
<reference evidence="3" key="1">
    <citation type="submission" date="2014-11" db="EMBL/GenBank/DDBJ databases">
        <authorList>
            <person name="Wibberg D."/>
        </authorList>
    </citation>
    <scope>NUCLEOTIDE SEQUENCE [LARGE SCALE GENOMIC DNA]</scope>
    <source>
        <strain evidence="3">L3</strain>
    </source>
</reference>
<dbReference type="Pfam" id="PF02082">
    <property type="entry name" value="Rrf2"/>
    <property type="match status" value="1"/>
</dbReference>
<keyword evidence="1" id="KW-0238">DNA-binding</keyword>
<name>A0A0C7P358_DEFTU</name>
<dbReference type="InterPro" id="IPR000944">
    <property type="entry name" value="Tscrpt_reg_Rrf2"/>
</dbReference>
<dbReference type="OrthoDB" id="46476at2"/>
<sequence>MALTVKSSYALRALFELAVLTKDEGKERVTISELSERQNIPKDFLEKIFSELREAGILKSIRGKYGGYVLAKDPKNLKLSEIVKVLDNPLQSYDCITGECKLEINCAVEFVWKRVHNAMILELDKLTLQDIIDYGTAVANLERAKTLDKESKVEIDS</sequence>
<dbReference type="InterPro" id="IPR036388">
    <property type="entry name" value="WH-like_DNA-bd_sf"/>
</dbReference>
<protein>
    <submittedName>
        <fullName evidence="2">BadM/Rrf2 family transcriptional regulator</fullName>
    </submittedName>
</protein>
<evidence type="ECO:0000313" key="2">
    <source>
        <dbReference type="EMBL" id="CEP78740.1"/>
    </source>
</evidence>
<dbReference type="PANTHER" id="PTHR33221">
    <property type="entry name" value="WINGED HELIX-TURN-HELIX TRANSCRIPTIONAL REGULATOR, RRF2 FAMILY"/>
    <property type="match status" value="1"/>
</dbReference>
<dbReference type="GO" id="GO:0003677">
    <property type="term" value="F:DNA binding"/>
    <property type="evidence" value="ECO:0007669"/>
    <property type="project" value="UniProtKB-KW"/>
</dbReference>
<dbReference type="PANTHER" id="PTHR33221:SF5">
    <property type="entry name" value="HTH-TYPE TRANSCRIPTIONAL REGULATOR ISCR"/>
    <property type="match status" value="1"/>
</dbReference>
<dbReference type="GO" id="GO:0005829">
    <property type="term" value="C:cytosol"/>
    <property type="evidence" value="ECO:0007669"/>
    <property type="project" value="TreeGrafter"/>
</dbReference>
<dbReference type="Gene3D" id="1.10.10.10">
    <property type="entry name" value="Winged helix-like DNA-binding domain superfamily/Winged helix DNA-binding domain"/>
    <property type="match status" value="1"/>
</dbReference>
<dbReference type="EMBL" id="LN824141">
    <property type="protein sequence ID" value="CEP78740.1"/>
    <property type="molecule type" value="Genomic_DNA"/>
</dbReference>
<dbReference type="RefSeq" id="WP_045088132.1">
    <property type="nucleotide sequence ID" value="NZ_LN824141.1"/>
</dbReference>
<dbReference type="STRING" id="1006576.DTL3_1446"/>